<evidence type="ECO:0000313" key="3">
    <source>
        <dbReference type="Proteomes" id="UP001162155"/>
    </source>
</evidence>
<comment type="caution">
    <text evidence="2">The sequence shown here is derived from an EMBL/GenBank/DDBJ whole genome shotgun (WGS) entry which is preliminary data.</text>
</comment>
<protein>
    <submittedName>
        <fullName evidence="2">Autotransporter outer membrane beta-barrel domain-containing protein</fullName>
    </submittedName>
</protein>
<feature type="domain" description="Autotransporter" evidence="1">
    <location>
        <begin position="22"/>
        <end position="293"/>
    </location>
</feature>
<dbReference type="RefSeq" id="WP_044310814.1">
    <property type="nucleotide sequence ID" value="NZ_JAFFRZ010000001.1"/>
</dbReference>
<accession>A0AA43DPP4</accession>
<evidence type="ECO:0000313" key="2">
    <source>
        <dbReference type="EMBL" id="MDH4620262.1"/>
    </source>
</evidence>
<dbReference type="InterPro" id="IPR005546">
    <property type="entry name" value="Autotransporte_beta"/>
</dbReference>
<organism evidence="2 3">
    <name type="scientific">Pseudomonas syringae pv. papulans</name>
    <dbReference type="NCBI Taxonomy" id="83963"/>
    <lineage>
        <taxon>Bacteria</taxon>
        <taxon>Pseudomonadati</taxon>
        <taxon>Pseudomonadota</taxon>
        <taxon>Gammaproteobacteria</taxon>
        <taxon>Pseudomonadales</taxon>
        <taxon>Pseudomonadaceae</taxon>
        <taxon>Pseudomonas</taxon>
        <taxon>Pseudomonas syringae</taxon>
    </lineage>
</organism>
<dbReference type="InterPro" id="IPR036709">
    <property type="entry name" value="Autotransporte_beta_dom_sf"/>
</dbReference>
<gene>
    <name evidence="2" type="ORF">JW322_00250</name>
</gene>
<proteinExistence type="predicted"/>
<dbReference type="Proteomes" id="UP001162155">
    <property type="component" value="Unassembled WGS sequence"/>
</dbReference>
<dbReference type="EMBL" id="JAFFRZ010000001">
    <property type="protein sequence ID" value="MDH4620262.1"/>
    <property type="molecule type" value="Genomic_DNA"/>
</dbReference>
<dbReference type="Gene3D" id="2.40.128.130">
    <property type="entry name" value="Autotransporter beta-domain"/>
    <property type="match status" value="1"/>
</dbReference>
<name>A0AA43DPP4_PSESX</name>
<dbReference type="SMART" id="SM00869">
    <property type="entry name" value="Autotransporter"/>
    <property type="match status" value="1"/>
</dbReference>
<reference evidence="2" key="1">
    <citation type="submission" date="2021-02" db="EMBL/GenBank/DDBJ databases">
        <title>Genome analysis of blister spot of apple pathogen from New York area.</title>
        <authorList>
            <person name="Kandel P."/>
            <person name="Hockett K.L."/>
            <person name="Santander R."/>
            <person name="Acimovic S."/>
        </authorList>
    </citation>
    <scope>NUCLEOTIDE SEQUENCE</scope>
    <source>
        <strain evidence="2">PSP1</strain>
    </source>
</reference>
<evidence type="ECO:0000259" key="1">
    <source>
        <dbReference type="PROSITE" id="PS51208"/>
    </source>
</evidence>
<dbReference type="SUPFAM" id="SSF103515">
    <property type="entry name" value="Autotransporter"/>
    <property type="match status" value="1"/>
</dbReference>
<sequence length="293" mass="31557">MAMNHSDLTLNGLHGNPMRSLLSEHQSSVWASGDLAGNTHADYDGRSTVGEVGFGVGLSHGVQVNVALGRAWSRQNGIYQSESTVKGIYVLPELIVRIPQTSIHATVSLMYNDGNADIQRGYLNADVATGSQGDTDVKTYGGRLRFDWLNAIDLGRTAFTPYFSQTHLVSKMDGYTEAASAFPVHWRASSDRTNTSRVGLDAVHVVNARLTLLGRVEGAHRHEDHGSNVEGVILGAGGTAFNLEGRGYKQQWMRTGAGLEALLGNGTATLMLNGTTEGEDASYWLTAGYQIKF</sequence>
<dbReference type="Pfam" id="PF03797">
    <property type="entry name" value="Autotransporter"/>
    <property type="match status" value="1"/>
</dbReference>
<dbReference type="AlphaFoldDB" id="A0AA43DPP4"/>
<dbReference type="PROSITE" id="PS51208">
    <property type="entry name" value="AUTOTRANSPORTER"/>
    <property type="match status" value="1"/>
</dbReference>